<protein>
    <submittedName>
        <fullName evidence="1">Uncharacterized protein</fullName>
    </submittedName>
</protein>
<dbReference type="RefSeq" id="WP_186773968.1">
    <property type="nucleotide sequence ID" value="NZ_JACOMF010000149.1"/>
</dbReference>
<proteinExistence type="predicted"/>
<name>A0A9X0R4D4_9PROT</name>
<evidence type="ECO:0000313" key="1">
    <source>
        <dbReference type="EMBL" id="MBC4019249.1"/>
    </source>
</evidence>
<dbReference type="AlphaFoldDB" id="A0A9X0R4D4"/>
<gene>
    <name evidence="1" type="ORF">H7965_28960</name>
</gene>
<organism evidence="1 2">
    <name type="scientific">Siccirubricoccus deserti</name>
    <dbReference type="NCBI Taxonomy" id="2013562"/>
    <lineage>
        <taxon>Bacteria</taxon>
        <taxon>Pseudomonadati</taxon>
        <taxon>Pseudomonadota</taxon>
        <taxon>Alphaproteobacteria</taxon>
        <taxon>Acetobacterales</taxon>
        <taxon>Roseomonadaceae</taxon>
        <taxon>Siccirubricoccus</taxon>
    </lineage>
</organism>
<comment type="caution">
    <text evidence="1">The sequence shown here is derived from an EMBL/GenBank/DDBJ whole genome shotgun (WGS) entry which is preliminary data.</text>
</comment>
<keyword evidence="2" id="KW-1185">Reference proteome</keyword>
<dbReference type="EMBL" id="JACOMF010000149">
    <property type="protein sequence ID" value="MBC4019249.1"/>
    <property type="molecule type" value="Genomic_DNA"/>
</dbReference>
<feature type="non-terminal residue" evidence="1">
    <location>
        <position position="129"/>
    </location>
</feature>
<reference evidence="1" key="1">
    <citation type="submission" date="2020-08" db="EMBL/GenBank/DDBJ databases">
        <authorList>
            <person name="Hu Y."/>
            <person name="Nguyen S.V."/>
            <person name="Li F."/>
            <person name="Fanning S."/>
        </authorList>
    </citation>
    <scope>NUCLEOTIDE SEQUENCE</scope>
    <source>
        <strain evidence="1">SYSU D8009</strain>
    </source>
</reference>
<evidence type="ECO:0000313" key="2">
    <source>
        <dbReference type="Proteomes" id="UP000600101"/>
    </source>
</evidence>
<accession>A0A9X0R4D4</accession>
<sequence>MRGSYRLKGDFDTVISVGRQEGGMHLSTFVEKQKDGPDGQALHFTAEPLEWLADSMLQSSLVIRPREEQVGDTPGDFAKAIEARAGIAQVLELDQPMTRYAVCRAAGWNRGPGAYRTIEQAVPEDGVRV</sequence>
<dbReference type="Proteomes" id="UP000600101">
    <property type="component" value="Unassembled WGS sequence"/>
</dbReference>